<proteinExistence type="predicted"/>
<accession>A0ABP6P1L5</accession>
<evidence type="ECO:0000313" key="2">
    <source>
        <dbReference type="EMBL" id="GAA3163830.1"/>
    </source>
</evidence>
<gene>
    <name evidence="2" type="ORF">GCM10010531_14920</name>
</gene>
<feature type="region of interest" description="Disordered" evidence="1">
    <location>
        <begin position="217"/>
        <end position="253"/>
    </location>
</feature>
<dbReference type="InterPro" id="IPR013078">
    <property type="entry name" value="His_Pase_superF_clade-1"/>
</dbReference>
<protein>
    <submittedName>
        <fullName evidence="2">Histidine phosphatase family protein</fullName>
    </submittedName>
</protein>
<dbReference type="Gene3D" id="3.40.50.1240">
    <property type="entry name" value="Phosphoglycerate mutase-like"/>
    <property type="match status" value="1"/>
</dbReference>
<evidence type="ECO:0000313" key="3">
    <source>
        <dbReference type="Proteomes" id="UP001499924"/>
    </source>
</evidence>
<keyword evidence="3" id="KW-1185">Reference proteome</keyword>
<dbReference type="RefSeq" id="WP_344688118.1">
    <property type="nucleotide sequence ID" value="NZ_BAAAVV010000003.1"/>
</dbReference>
<dbReference type="CDD" id="cd07067">
    <property type="entry name" value="HP_PGM_like"/>
    <property type="match status" value="1"/>
</dbReference>
<dbReference type="Pfam" id="PF00300">
    <property type="entry name" value="His_Phos_1"/>
    <property type="match status" value="1"/>
</dbReference>
<dbReference type="SMART" id="SM00855">
    <property type="entry name" value="PGAM"/>
    <property type="match status" value="1"/>
</dbReference>
<dbReference type="SUPFAM" id="SSF53254">
    <property type="entry name" value="Phosphoglycerate mutase-like"/>
    <property type="match status" value="1"/>
</dbReference>
<organism evidence="2 3">
    <name type="scientific">Blastococcus jejuensis</name>
    <dbReference type="NCBI Taxonomy" id="351224"/>
    <lineage>
        <taxon>Bacteria</taxon>
        <taxon>Bacillati</taxon>
        <taxon>Actinomycetota</taxon>
        <taxon>Actinomycetes</taxon>
        <taxon>Geodermatophilales</taxon>
        <taxon>Geodermatophilaceae</taxon>
        <taxon>Blastococcus</taxon>
    </lineage>
</organism>
<dbReference type="PANTHER" id="PTHR48100:SF62">
    <property type="entry name" value="GLUCOSYL-3-PHOSPHOGLYCERATE PHOSPHATASE"/>
    <property type="match status" value="1"/>
</dbReference>
<dbReference type="PANTHER" id="PTHR48100">
    <property type="entry name" value="BROAD-SPECIFICITY PHOSPHATASE YOR283W-RELATED"/>
    <property type="match status" value="1"/>
</dbReference>
<sequence length="253" mass="26747">MTGTAPTVPPLPVRRLLLWRHGRTEWNATGRFQGQLDPPLDDRGRAQAHRAAPHLVAAGLTAENTVVVSSDLSRTAETAEVLTGLLGVPLRQDARLREHGMGCWEGLTRAEVADRFPDQYADWMAGRPVRGRGGEDPADVGERALAALLDLPAAEVAVVVTHGGTAGRLIERLLGMAPEQRRVFGPLTNCAWSDLAVQGTRWRLMRHNNSVLDGADRVAAGPVTGPRGLAAPDAGAGPEEGGPGQVGDADAVL</sequence>
<comment type="caution">
    <text evidence="2">The sequence shown here is derived from an EMBL/GenBank/DDBJ whole genome shotgun (WGS) entry which is preliminary data.</text>
</comment>
<evidence type="ECO:0000256" key="1">
    <source>
        <dbReference type="SAM" id="MobiDB-lite"/>
    </source>
</evidence>
<dbReference type="InterPro" id="IPR029033">
    <property type="entry name" value="His_PPase_superfam"/>
</dbReference>
<feature type="compositionally biased region" description="Low complexity" evidence="1">
    <location>
        <begin position="225"/>
        <end position="237"/>
    </location>
</feature>
<reference evidence="3" key="1">
    <citation type="journal article" date="2019" name="Int. J. Syst. Evol. Microbiol.">
        <title>The Global Catalogue of Microorganisms (GCM) 10K type strain sequencing project: providing services to taxonomists for standard genome sequencing and annotation.</title>
        <authorList>
            <consortium name="The Broad Institute Genomics Platform"/>
            <consortium name="The Broad Institute Genome Sequencing Center for Infectious Disease"/>
            <person name="Wu L."/>
            <person name="Ma J."/>
        </authorList>
    </citation>
    <scope>NUCLEOTIDE SEQUENCE [LARGE SCALE GENOMIC DNA]</scope>
    <source>
        <strain evidence="3">JCM 15614</strain>
    </source>
</reference>
<dbReference type="EMBL" id="BAAAVV010000003">
    <property type="protein sequence ID" value="GAA3163830.1"/>
    <property type="molecule type" value="Genomic_DNA"/>
</dbReference>
<dbReference type="Proteomes" id="UP001499924">
    <property type="component" value="Unassembled WGS sequence"/>
</dbReference>
<dbReference type="InterPro" id="IPR050275">
    <property type="entry name" value="PGM_Phosphatase"/>
</dbReference>
<name>A0ABP6P1L5_9ACTN</name>